<reference evidence="1" key="1">
    <citation type="submission" date="2021-02" db="EMBL/GenBank/DDBJ databases">
        <authorList>
            <person name="Dougan E. K."/>
            <person name="Rhodes N."/>
            <person name="Thang M."/>
            <person name="Chan C."/>
        </authorList>
    </citation>
    <scope>NUCLEOTIDE SEQUENCE</scope>
</reference>
<dbReference type="EMBL" id="CAJNIZ010003626">
    <property type="protein sequence ID" value="CAE7224233.1"/>
    <property type="molecule type" value="Genomic_DNA"/>
</dbReference>
<dbReference type="OrthoDB" id="449305at2759"/>
<dbReference type="InterPro" id="IPR036890">
    <property type="entry name" value="HATPase_C_sf"/>
</dbReference>
<dbReference type="SUPFAM" id="SSF55874">
    <property type="entry name" value="ATPase domain of HSP90 chaperone/DNA topoisomerase II/histidine kinase"/>
    <property type="match status" value="1"/>
</dbReference>
<organism evidence="1 2">
    <name type="scientific">Symbiodinium pilosum</name>
    <name type="common">Dinoflagellate</name>
    <dbReference type="NCBI Taxonomy" id="2952"/>
    <lineage>
        <taxon>Eukaryota</taxon>
        <taxon>Sar</taxon>
        <taxon>Alveolata</taxon>
        <taxon>Dinophyceae</taxon>
        <taxon>Suessiales</taxon>
        <taxon>Symbiodiniaceae</taxon>
        <taxon>Symbiodinium</taxon>
    </lineage>
</organism>
<evidence type="ECO:0000313" key="2">
    <source>
        <dbReference type="Proteomes" id="UP000649617"/>
    </source>
</evidence>
<gene>
    <name evidence="1" type="primary">NOV</name>
    <name evidence="1" type="ORF">SPIL2461_LOCUS3085</name>
</gene>
<name>A0A812KBX2_SYMPI</name>
<dbReference type="Gene3D" id="3.30.565.10">
    <property type="entry name" value="Histidine kinase-like ATPase, C-terminal domain"/>
    <property type="match status" value="1"/>
</dbReference>
<protein>
    <submittedName>
        <fullName evidence="1">NOV protein</fullName>
    </submittedName>
</protein>
<dbReference type="Proteomes" id="UP000649617">
    <property type="component" value="Unassembled WGS sequence"/>
</dbReference>
<comment type="caution">
    <text evidence="1">The sequence shown here is derived from an EMBL/GenBank/DDBJ whole genome shotgun (WGS) entry which is preliminary data.</text>
</comment>
<evidence type="ECO:0000313" key="1">
    <source>
        <dbReference type="EMBL" id="CAE7224233.1"/>
    </source>
</evidence>
<keyword evidence="2" id="KW-1185">Reference proteome</keyword>
<proteinExistence type="predicted"/>
<dbReference type="InterPro" id="IPR052957">
    <property type="entry name" value="Auxin_embryo_med"/>
</dbReference>
<dbReference type="PANTHER" id="PTHR32387">
    <property type="entry name" value="WU:FJ29H11"/>
    <property type="match status" value="1"/>
</dbReference>
<dbReference type="AlphaFoldDB" id="A0A812KBX2"/>
<accession>A0A812KBX2</accession>
<sequence>MLQEVCRRIAALKKVDYDYVNLETRKWIKEPEDPGVRSLQQTVQGAVKRLSEDLYSGEAHFSLELLQNCDDCTYPEVGQWFDAASHRQPIVTVDLIHAAQVIRVHGETPTLKVTYATRRKNFSDVTSFNAGDDVEAFLVLEHNELGFEAEKNVVAICDVNKSTKQLAEKKFIGAKGIGFKSVFLVTATPVLHSRNFHFHFDADALQLGPVQPDISWPSA</sequence>
<dbReference type="PANTHER" id="PTHR32387:SF0">
    <property type="entry name" value="PROTEIN NO VEIN"/>
    <property type="match status" value="1"/>
</dbReference>